<feature type="transmembrane region" description="Helical" evidence="2">
    <location>
        <begin position="237"/>
        <end position="259"/>
    </location>
</feature>
<feature type="region of interest" description="Disordered" evidence="1">
    <location>
        <begin position="313"/>
        <end position="337"/>
    </location>
</feature>
<dbReference type="Proteomes" id="UP000620124">
    <property type="component" value="Unassembled WGS sequence"/>
</dbReference>
<feature type="transmembrane region" description="Helical" evidence="2">
    <location>
        <begin position="197"/>
        <end position="217"/>
    </location>
</feature>
<keyword evidence="4" id="KW-1185">Reference proteome</keyword>
<keyword evidence="2" id="KW-1133">Transmembrane helix</keyword>
<keyword evidence="2" id="KW-0472">Membrane</keyword>
<gene>
    <name evidence="3" type="ORF">MVEN_01683800</name>
</gene>
<accession>A0A8H6XLQ0</accession>
<evidence type="ECO:0000313" key="3">
    <source>
        <dbReference type="EMBL" id="KAF7343950.1"/>
    </source>
</evidence>
<evidence type="ECO:0000313" key="4">
    <source>
        <dbReference type="Proteomes" id="UP000620124"/>
    </source>
</evidence>
<organism evidence="3 4">
    <name type="scientific">Mycena venus</name>
    <dbReference type="NCBI Taxonomy" id="2733690"/>
    <lineage>
        <taxon>Eukaryota</taxon>
        <taxon>Fungi</taxon>
        <taxon>Dikarya</taxon>
        <taxon>Basidiomycota</taxon>
        <taxon>Agaricomycotina</taxon>
        <taxon>Agaricomycetes</taxon>
        <taxon>Agaricomycetidae</taxon>
        <taxon>Agaricales</taxon>
        <taxon>Marasmiineae</taxon>
        <taxon>Mycenaceae</taxon>
        <taxon>Mycena</taxon>
    </lineage>
</organism>
<dbReference type="AlphaFoldDB" id="A0A8H6XLQ0"/>
<feature type="transmembrane region" description="Helical" evidence="2">
    <location>
        <begin position="71"/>
        <end position="94"/>
    </location>
</feature>
<feature type="transmembrane region" description="Helical" evidence="2">
    <location>
        <begin position="12"/>
        <end position="30"/>
    </location>
</feature>
<reference evidence="3" key="1">
    <citation type="submission" date="2020-05" db="EMBL/GenBank/DDBJ databases">
        <title>Mycena genomes resolve the evolution of fungal bioluminescence.</title>
        <authorList>
            <person name="Tsai I.J."/>
        </authorList>
    </citation>
    <scope>NUCLEOTIDE SEQUENCE</scope>
    <source>
        <strain evidence="3">CCC161011</strain>
    </source>
</reference>
<comment type="caution">
    <text evidence="3">The sequence shown here is derived from an EMBL/GenBank/DDBJ whole genome shotgun (WGS) entry which is preliminary data.</text>
</comment>
<feature type="transmembrane region" description="Helical" evidence="2">
    <location>
        <begin position="153"/>
        <end position="176"/>
    </location>
</feature>
<keyword evidence="2" id="KW-0812">Transmembrane</keyword>
<sequence>MPTFTAEAGTALAFLIGYLVVFAWMLFAYLTHLIKWRSRYSLIFFHIIVRIASQGLGIAFGVLGFSNTGVFLAFLILGAEGYFSLVLCAFRFLVSWHQHNLASGTSWLEPRETPPNANANAPKPPNKSRKLLVFIFLGPFALLIYRNNPMVAIHSILVIANVAIIIGGSYLAGADYNDLSSADTQRRLQVSKITRTAGQGVFLACNGILLFAILQTIRNDLRYGDRSQGKRTGPRVHPTLIIILLAWFPLMVRGTFGILQSAIFELSYFNPDNYTLTGFKPSFTVIEYGLGVLPEFLTCVLLNLTYFTSRNDAPRGKQNKHENERSTESLELRTPLV</sequence>
<protein>
    <submittedName>
        <fullName evidence="3">Uncharacterized protein</fullName>
    </submittedName>
</protein>
<name>A0A8H6XLQ0_9AGAR</name>
<feature type="compositionally biased region" description="Basic and acidic residues" evidence="1">
    <location>
        <begin position="313"/>
        <end position="331"/>
    </location>
</feature>
<dbReference type="EMBL" id="JACAZI010000015">
    <property type="protein sequence ID" value="KAF7343950.1"/>
    <property type="molecule type" value="Genomic_DNA"/>
</dbReference>
<feature type="transmembrane region" description="Helical" evidence="2">
    <location>
        <begin position="42"/>
        <end position="65"/>
    </location>
</feature>
<dbReference type="OrthoDB" id="2560628at2759"/>
<evidence type="ECO:0000256" key="2">
    <source>
        <dbReference type="SAM" id="Phobius"/>
    </source>
</evidence>
<dbReference type="PANTHER" id="PTHR42109:SF2">
    <property type="entry name" value="INTEGRAL MEMBRANE PROTEIN"/>
    <property type="match status" value="1"/>
</dbReference>
<dbReference type="PANTHER" id="PTHR42109">
    <property type="entry name" value="UNPLACED GENOMIC SCAFFOLD UM_SCAF_CONTIG_1.265, WHOLE GENOME SHOTGUN SEQUENCE"/>
    <property type="match status" value="1"/>
</dbReference>
<proteinExistence type="predicted"/>
<evidence type="ECO:0000256" key="1">
    <source>
        <dbReference type="SAM" id="MobiDB-lite"/>
    </source>
</evidence>